<dbReference type="RefSeq" id="WP_013654402.1">
    <property type="nucleotide sequence ID" value="NC_015259.1"/>
</dbReference>
<proteinExistence type="inferred from homology"/>
<dbReference type="eggNOG" id="COG3221">
    <property type="taxonomic scope" value="Bacteria"/>
</dbReference>
<dbReference type="NCBIfam" id="TIGR01098">
    <property type="entry name" value="3A0109s03R"/>
    <property type="match status" value="1"/>
</dbReference>
<dbReference type="SUPFAM" id="SSF53850">
    <property type="entry name" value="Periplasmic binding protein-like II"/>
    <property type="match status" value="1"/>
</dbReference>
<comment type="similarity">
    <text evidence="1">Belongs to the phosphate/phosphite/phosphonate binding protein family.</text>
</comment>
<keyword evidence="2" id="KW-0732">Signal</keyword>
<dbReference type="GO" id="GO:0043190">
    <property type="term" value="C:ATP-binding cassette (ABC) transporter complex"/>
    <property type="evidence" value="ECO:0007669"/>
    <property type="project" value="InterPro"/>
</dbReference>
<dbReference type="Proteomes" id="UP000008130">
    <property type="component" value="Chromosome"/>
</dbReference>
<protein>
    <submittedName>
        <fullName evidence="3">Phosphonate ABC transporter, periplasmic phosphonate-binding protein</fullName>
    </submittedName>
</protein>
<dbReference type="HOGENOM" id="CLU_051472_6_1_5"/>
<dbReference type="Pfam" id="PF12974">
    <property type="entry name" value="Phosphonate-bd"/>
    <property type="match status" value="1"/>
</dbReference>
<dbReference type="OrthoDB" id="7672583at2"/>
<sequence>MTWRAAWMAVLVLVGGLGSAVADWRDDLRRLRVGIAIGREEDMRERLEPFREELEYRIGVPVDLFLIDSLAGLVDALVRGEVDYARLSASAYAAASTLCACVEPLVSPRATDLSAGFHAVLVTRAVDGLVTLDALKGRSLAVSDPQSVAGYRVPLAGLYAQGIDPSEHFSTLVHVAGPRDALRALIDRRVDAALVWSSLDGNPAFGYSLGTLNEAYVETRLDVSRLSVVWKSPRIPYGAHAVRTDLSKEFRGLLRERLVALQDDAPAAYFAVEPDMGGGFAPVTHDDYEAVLETFRPQWRRALGR</sequence>
<dbReference type="KEGG" id="pgv:SL003B_3672"/>
<dbReference type="Gene3D" id="3.40.190.10">
    <property type="entry name" value="Periplasmic binding protein-like II"/>
    <property type="match status" value="2"/>
</dbReference>
<evidence type="ECO:0000313" key="3">
    <source>
        <dbReference type="EMBL" id="ADZ72093.1"/>
    </source>
</evidence>
<evidence type="ECO:0000256" key="1">
    <source>
        <dbReference type="ARBA" id="ARBA00007162"/>
    </source>
</evidence>
<gene>
    <name evidence="3" type="ordered locus">SL003B_3672</name>
</gene>
<dbReference type="PANTHER" id="PTHR35841">
    <property type="entry name" value="PHOSPHONATES-BINDING PERIPLASMIC PROTEIN"/>
    <property type="match status" value="1"/>
</dbReference>
<evidence type="ECO:0000313" key="4">
    <source>
        <dbReference type="Proteomes" id="UP000008130"/>
    </source>
</evidence>
<evidence type="ECO:0000256" key="2">
    <source>
        <dbReference type="ARBA" id="ARBA00022729"/>
    </source>
</evidence>
<dbReference type="AlphaFoldDB" id="F2J2R9"/>
<accession>F2J2R9</accession>
<dbReference type="STRING" id="991905.SL003B_3672"/>
<reference evidence="3 4" key="1">
    <citation type="journal article" date="2011" name="J. Bacteriol.">
        <title>Complete genome sequence of Polymorphum gilvum SL003B-26A1T, a crude oil-degrading bacterium from oil-polluted saline soil.</title>
        <authorList>
            <person name="Li S.G."/>
            <person name="Tang Y.Q."/>
            <person name="Nie Y."/>
            <person name="Cai M."/>
            <person name="Wu X.L."/>
        </authorList>
    </citation>
    <scope>NUCLEOTIDE SEQUENCE [LARGE SCALE GENOMIC DNA]</scope>
    <source>
        <strain evidence="4">LMG 25793 / CGMCC 1.9160 / SL003B-26A1</strain>
    </source>
</reference>
<organism evidence="3 4">
    <name type="scientific">Polymorphum gilvum (strain LMG 25793 / CGMCC 1.9160 / SL003B-26A1)</name>
    <dbReference type="NCBI Taxonomy" id="991905"/>
    <lineage>
        <taxon>Bacteria</taxon>
        <taxon>Pseudomonadati</taxon>
        <taxon>Pseudomonadota</taxon>
        <taxon>Alphaproteobacteria</taxon>
        <taxon>Rhodobacterales</taxon>
        <taxon>Paracoccaceae</taxon>
        <taxon>Polymorphum</taxon>
    </lineage>
</organism>
<dbReference type="InterPro" id="IPR005770">
    <property type="entry name" value="PhnD"/>
</dbReference>
<dbReference type="EMBL" id="CP002568">
    <property type="protein sequence ID" value="ADZ72093.1"/>
    <property type="molecule type" value="Genomic_DNA"/>
</dbReference>
<name>F2J2R9_POLGS</name>
<keyword evidence="4" id="KW-1185">Reference proteome</keyword>
<dbReference type="PANTHER" id="PTHR35841:SF1">
    <property type="entry name" value="PHOSPHONATES-BINDING PERIPLASMIC PROTEIN"/>
    <property type="match status" value="1"/>
</dbReference>
<dbReference type="GO" id="GO:0055085">
    <property type="term" value="P:transmembrane transport"/>
    <property type="evidence" value="ECO:0007669"/>
    <property type="project" value="InterPro"/>
</dbReference>